<protein>
    <recommendedName>
        <fullName evidence="4">Ras modification protein ERF4</fullName>
    </recommendedName>
</protein>
<dbReference type="GO" id="GO:0002178">
    <property type="term" value="C:palmitoyltransferase complex"/>
    <property type="evidence" value="ECO:0007669"/>
    <property type="project" value="TreeGrafter"/>
</dbReference>
<proteinExistence type="inferred from homology"/>
<evidence type="ECO:0000256" key="3">
    <source>
        <dbReference type="ARBA" id="ARBA00011396"/>
    </source>
</evidence>
<dbReference type="GO" id="GO:0006612">
    <property type="term" value="P:protein targeting to membrane"/>
    <property type="evidence" value="ECO:0007669"/>
    <property type="project" value="TreeGrafter"/>
</dbReference>
<comment type="similarity">
    <text evidence="2">Belongs to the ERF4 family.</text>
</comment>
<evidence type="ECO:0000256" key="1">
    <source>
        <dbReference type="ARBA" id="ARBA00004406"/>
    </source>
</evidence>
<evidence type="ECO:0000259" key="7">
    <source>
        <dbReference type="Pfam" id="PF10256"/>
    </source>
</evidence>
<comment type="subunit">
    <text evidence="3">Interacts with ERF2.</text>
</comment>
<keyword evidence="5" id="KW-0256">Endoplasmic reticulum</keyword>
<dbReference type="AlphaFoldDB" id="A0AAD4NDJ1"/>
<dbReference type="InterPro" id="IPR051371">
    <property type="entry name" value="Ras_palmitoyltransferase"/>
</dbReference>
<gene>
    <name evidence="8" type="ORF">DdX_02102</name>
</gene>
<feature type="domain" description="Golgin subfamily A member 7/ERF4" evidence="7">
    <location>
        <begin position="21"/>
        <end position="132"/>
    </location>
</feature>
<evidence type="ECO:0000313" key="8">
    <source>
        <dbReference type="EMBL" id="KAI1725444.1"/>
    </source>
</evidence>
<evidence type="ECO:0000256" key="2">
    <source>
        <dbReference type="ARBA" id="ARBA00007732"/>
    </source>
</evidence>
<keyword evidence="6" id="KW-0472">Membrane</keyword>
<evidence type="ECO:0000256" key="4">
    <source>
        <dbReference type="ARBA" id="ARBA00018463"/>
    </source>
</evidence>
<evidence type="ECO:0000313" key="9">
    <source>
        <dbReference type="Proteomes" id="UP001201812"/>
    </source>
</evidence>
<dbReference type="EMBL" id="JAKKPZ010000002">
    <property type="protein sequence ID" value="KAI1725444.1"/>
    <property type="molecule type" value="Genomic_DNA"/>
</dbReference>
<organism evidence="8 9">
    <name type="scientific">Ditylenchus destructor</name>
    <dbReference type="NCBI Taxonomy" id="166010"/>
    <lineage>
        <taxon>Eukaryota</taxon>
        <taxon>Metazoa</taxon>
        <taxon>Ecdysozoa</taxon>
        <taxon>Nematoda</taxon>
        <taxon>Chromadorea</taxon>
        <taxon>Rhabditida</taxon>
        <taxon>Tylenchina</taxon>
        <taxon>Tylenchomorpha</taxon>
        <taxon>Sphaerularioidea</taxon>
        <taxon>Anguinidae</taxon>
        <taxon>Anguininae</taxon>
        <taxon>Ditylenchus</taxon>
    </lineage>
</organism>
<evidence type="ECO:0000256" key="5">
    <source>
        <dbReference type="ARBA" id="ARBA00022824"/>
    </source>
</evidence>
<dbReference type="PANTHER" id="PTHR13254:SF0">
    <property type="entry name" value="GOLGIN SUBFAMILY A MEMBER 7_ERF4 DOMAIN-CONTAINING PROTEIN"/>
    <property type="match status" value="1"/>
</dbReference>
<comment type="caution">
    <text evidence="8">The sequence shown here is derived from an EMBL/GenBank/DDBJ whole genome shotgun (WGS) entry which is preliminary data.</text>
</comment>
<dbReference type="PANTHER" id="PTHR13254">
    <property type="entry name" value="GOLGI AUTOANTIGEN, GOLGIN SUBFAMILY A, 7"/>
    <property type="match status" value="1"/>
</dbReference>
<dbReference type="InterPro" id="IPR019383">
    <property type="entry name" value="Golgin_A_7/ERF4"/>
</dbReference>
<dbReference type="GO" id="GO:0005789">
    <property type="term" value="C:endoplasmic reticulum membrane"/>
    <property type="evidence" value="ECO:0007669"/>
    <property type="project" value="UniProtKB-SubCell"/>
</dbReference>
<accession>A0AAD4NDJ1</accession>
<dbReference type="Proteomes" id="UP001201812">
    <property type="component" value="Unassembled WGS sequence"/>
</dbReference>
<sequence length="159" mass="18368">MTEKTNLIPRKVALNECKKFYVQRDFSHGLAVAFSTDFPEELNNKIQRDVWIDFTKELNKIYAEAEVVSASTVAESMLLFFTCYLSRLCTKSIWDSKLEEVSSFLNEMNELHFIKEGVFVRDPIEKGLRVIEVVLLNEPMPVQSPTQNNKCSMTPLQPR</sequence>
<evidence type="ECO:0000256" key="6">
    <source>
        <dbReference type="ARBA" id="ARBA00023136"/>
    </source>
</evidence>
<keyword evidence="9" id="KW-1185">Reference proteome</keyword>
<name>A0AAD4NDJ1_9BILA</name>
<comment type="subcellular location">
    <subcellularLocation>
        <location evidence="1">Endoplasmic reticulum membrane</location>
        <topology evidence="1">Peripheral membrane protein</topology>
    </subcellularLocation>
</comment>
<reference evidence="8" key="1">
    <citation type="submission" date="2022-01" db="EMBL/GenBank/DDBJ databases">
        <title>Genome Sequence Resource for Two Populations of Ditylenchus destructor, the Migratory Endoparasitic Phytonematode.</title>
        <authorList>
            <person name="Zhang H."/>
            <person name="Lin R."/>
            <person name="Xie B."/>
        </authorList>
    </citation>
    <scope>NUCLEOTIDE SEQUENCE</scope>
    <source>
        <strain evidence="8">BazhouSP</strain>
    </source>
</reference>
<dbReference type="Pfam" id="PF10256">
    <property type="entry name" value="Erf4"/>
    <property type="match status" value="1"/>
</dbReference>